<evidence type="ECO:0000256" key="10">
    <source>
        <dbReference type="SAM" id="Phobius"/>
    </source>
</evidence>
<dbReference type="Gene3D" id="1.25.40.10">
    <property type="entry name" value="Tetratricopeptide repeat domain"/>
    <property type="match status" value="2"/>
</dbReference>
<dbReference type="PANTHER" id="PTHR24421:SF10">
    <property type="entry name" value="NITRATE_NITRITE SENSOR PROTEIN NARQ"/>
    <property type="match status" value="1"/>
</dbReference>
<keyword evidence="11" id="KW-0732">Signal</keyword>
<dbReference type="InterPro" id="IPR011990">
    <property type="entry name" value="TPR-like_helical_dom_sf"/>
</dbReference>
<dbReference type="Pfam" id="PF13424">
    <property type="entry name" value="TPR_12"/>
    <property type="match status" value="1"/>
</dbReference>
<name>A0A419S736_9SPHI</name>
<keyword evidence="14" id="KW-1185">Reference proteome</keyword>
<organism evidence="13 14">
    <name type="scientific">Pelobium manganitolerans</name>
    <dbReference type="NCBI Taxonomy" id="1842495"/>
    <lineage>
        <taxon>Bacteria</taxon>
        <taxon>Pseudomonadati</taxon>
        <taxon>Bacteroidota</taxon>
        <taxon>Sphingobacteriia</taxon>
        <taxon>Sphingobacteriales</taxon>
        <taxon>Sphingobacteriaceae</taxon>
        <taxon>Pelobium</taxon>
    </lineage>
</organism>
<dbReference type="EC" id="2.7.13.3" evidence="2"/>
<evidence type="ECO:0000256" key="2">
    <source>
        <dbReference type="ARBA" id="ARBA00012438"/>
    </source>
</evidence>
<feature type="repeat" description="TPR" evidence="9">
    <location>
        <begin position="41"/>
        <end position="74"/>
    </location>
</feature>
<keyword evidence="9" id="KW-0802">TPR repeat</keyword>
<comment type="caution">
    <text evidence="13">The sequence shown here is derived from an EMBL/GenBank/DDBJ whole genome shotgun (WGS) entry which is preliminary data.</text>
</comment>
<dbReference type="InterPro" id="IPR005467">
    <property type="entry name" value="His_kinase_dom"/>
</dbReference>
<dbReference type="Gene3D" id="1.20.5.1930">
    <property type="match status" value="1"/>
</dbReference>
<comment type="catalytic activity">
    <reaction evidence="1">
        <text>ATP + protein L-histidine = ADP + protein N-phospho-L-histidine.</text>
        <dbReference type="EC" id="2.7.13.3"/>
    </reaction>
</comment>
<proteinExistence type="predicted"/>
<dbReference type="InterPro" id="IPR050482">
    <property type="entry name" value="Sensor_HK_TwoCompSys"/>
</dbReference>
<evidence type="ECO:0000256" key="6">
    <source>
        <dbReference type="ARBA" id="ARBA00022777"/>
    </source>
</evidence>
<accession>A0A419S736</accession>
<keyword evidence="4" id="KW-0808">Transferase</keyword>
<dbReference type="Pfam" id="PF07730">
    <property type="entry name" value="HisKA_3"/>
    <property type="match status" value="1"/>
</dbReference>
<evidence type="ECO:0000256" key="4">
    <source>
        <dbReference type="ARBA" id="ARBA00022679"/>
    </source>
</evidence>
<dbReference type="PANTHER" id="PTHR24421">
    <property type="entry name" value="NITRATE/NITRITE SENSOR PROTEIN NARX-RELATED"/>
    <property type="match status" value="1"/>
</dbReference>
<dbReference type="AlphaFoldDB" id="A0A419S736"/>
<keyword evidence="10" id="KW-1133">Transmembrane helix</keyword>
<keyword evidence="6" id="KW-0418">Kinase</keyword>
<keyword evidence="10" id="KW-0812">Transmembrane</keyword>
<dbReference type="SMART" id="SM00028">
    <property type="entry name" value="TPR"/>
    <property type="match status" value="7"/>
</dbReference>
<dbReference type="PROSITE" id="PS50109">
    <property type="entry name" value="HIS_KIN"/>
    <property type="match status" value="1"/>
</dbReference>
<feature type="repeat" description="TPR" evidence="9">
    <location>
        <begin position="79"/>
        <end position="112"/>
    </location>
</feature>
<evidence type="ECO:0000313" key="14">
    <source>
        <dbReference type="Proteomes" id="UP000283433"/>
    </source>
</evidence>
<evidence type="ECO:0000256" key="7">
    <source>
        <dbReference type="ARBA" id="ARBA00022840"/>
    </source>
</evidence>
<evidence type="ECO:0000313" key="13">
    <source>
        <dbReference type="EMBL" id="RKD17059.1"/>
    </source>
</evidence>
<evidence type="ECO:0000256" key="11">
    <source>
        <dbReference type="SAM" id="SignalP"/>
    </source>
</evidence>
<keyword evidence="3" id="KW-0597">Phosphoprotein</keyword>
<dbReference type="InterPro" id="IPR019734">
    <property type="entry name" value="TPR_rpt"/>
</dbReference>
<dbReference type="CDD" id="cd16917">
    <property type="entry name" value="HATPase_UhpB-NarQ-NarX-like"/>
    <property type="match status" value="1"/>
</dbReference>
<dbReference type="PROSITE" id="PS50005">
    <property type="entry name" value="TPR"/>
    <property type="match status" value="2"/>
</dbReference>
<feature type="domain" description="Histidine kinase" evidence="12">
    <location>
        <begin position="407"/>
        <end position="590"/>
    </location>
</feature>
<dbReference type="EMBL" id="MBTA01000012">
    <property type="protein sequence ID" value="RKD17059.1"/>
    <property type="molecule type" value="Genomic_DNA"/>
</dbReference>
<dbReference type="Pfam" id="PF13374">
    <property type="entry name" value="TPR_10"/>
    <property type="match status" value="1"/>
</dbReference>
<feature type="signal peptide" evidence="11">
    <location>
        <begin position="1"/>
        <end position="21"/>
    </location>
</feature>
<dbReference type="InterPro" id="IPR011712">
    <property type="entry name" value="Sig_transdc_His_kin_sub3_dim/P"/>
</dbReference>
<gene>
    <name evidence="13" type="ORF">BCY91_02615</name>
</gene>
<dbReference type="OrthoDB" id="9778366at2"/>
<keyword evidence="7" id="KW-0067">ATP-binding</keyword>
<reference evidence="13 14" key="1">
    <citation type="submission" date="2016-07" db="EMBL/GenBank/DDBJ databases">
        <title>Genome of Pelobium manganitolerans.</title>
        <authorList>
            <person name="Wu S."/>
            <person name="Wang G."/>
        </authorList>
    </citation>
    <scope>NUCLEOTIDE SEQUENCE [LARGE SCALE GENOMIC DNA]</scope>
    <source>
        <strain evidence="13 14">YS-25</strain>
    </source>
</reference>
<feature type="transmembrane region" description="Helical" evidence="10">
    <location>
        <begin position="355"/>
        <end position="375"/>
    </location>
</feature>
<evidence type="ECO:0000256" key="8">
    <source>
        <dbReference type="ARBA" id="ARBA00023012"/>
    </source>
</evidence>
<keyword evidence="8" id="KW-0902">Two-component regulatory system</keyword>
<evidence type="ECO:0000259" key="12">
    <source>
        <dbReference type="PROSITE" id="PS50109"/>
    </source>
</evidence>
<dbReference type="GO" id="GO:0046983">
    <property type="term" value="F:protein dimerization activity"/>
    <property type="evidence" value="ECO:0007669"/>
    <property type="project" value="InterPro"/>
</dbReference>
<sequence length="590" mass="66827">MKLSRIYLFLPLLILITAASATELDSLKKLLAVSKSKSQKINAWNKLGQYYARNGQPKQAISTYNHVLKAGSNSPYLLSQTYNEIGNARADLGHNAEAIKFYQKALDFMPDTAFSLRAKVNKNIGAVFLSLGKFAEALKYDNIAETYAIKAKDERTLADLANNKGAALEQLMQFDAAKHNYLKALKFYTENNINDRVCLTYNNLAILAKVQKKPAEAILYYRLAVSYAEKAKNKWLSAAIGNNLGNLLSEMGNYAPADKELQKALLLEKEIDAGELIHETLENLSENEKRRGNYEKALAYLKEGAKAKDQYLNLANTKELARLREEFDAKNRDRKIQLLSQENKIQQLRLHERNLTIISVIAAFVALGVIASLAFSRYRLRQATKIKLATAETRHQIQEEKLRISRELHDNIGAQLTFVNSNIQNLALRQAENDTLQQTKQMLQHTIKELRSTVWLINKQEFALEEFVVKLREYLKPYHGSKPNIDISLQTDQDYALEAFVASNLFRMVQELINNAMKHAEAQEIHIEITGKHRFININVSDDGKGFDLNDKWGGYGLKNLQARAESIKGRLTMHSEAGKGARFNIAFSV</sequence>
<evidence type="ECO:0000256" key="3">
    <source>
        <dbReference type="ARBA" id="ARBA00022553"/>
    </source>
</evidence>
<protein>
    <recommendedName>
        <fullName evidence="2">histidine kinase</fullName>
        <ecNumber evidence="2">2.7.13.3</ecNumber>
    </recommendedName>
</protein>
<dbReference type="GO" id="GO:0016020">
    <property type="term" value="C:membrane"/>
    <property type="evidence" value="ECO:0007669"/>
    <property type="project" value="InterPro"/>
</dbReference>
<keyword evidence="5" id="KW-0547">Nucleotide-binding</keyword>
<dbReference type="Gene3D" id="3.30.565.10">
    <property type="entry name" value="Histidine kinase-like ATPase, C-terminal domain"/>
    <property type="match status" value="1"/>
</dbReference>
<evidence type="ECO:0000256" key="1">
    <source>
        <dbReference type="ARBA" id="ARBA00000085"/>
    </source>
</evidence>
<dbReference type="InterPro" id="IPR003594">
    <property type="entry name" value="HATPase_dom"/>
</dbReference>
<dbReference type="Pfam" id="PF02518">
    <property type="entry name" value="HATPase_c"/>
    <property type="match status" value="1"/>
</dbReference>
<feature type="chain" id="PRO_5019574435" description="histidine kinase" evidence="11">
    <location>
        <begin position="22"/>
        <end position="590"/>
    </location>
</feature>
<evidence type="ECO:0000256" key="9">
    <source>
        <dbReference type="PROSITE-ProRule" id="PRU00339"/>
    </source>
</evidence>
<dbReference type="SUPFAM" id="SSF48452">
    <property type="entry name" value="TPR-like"/>
    <property type="match status" value="2"/>
</dbReference>
<dbReference type="GO" id="GO:0000155">
    <property type="term" value="F:phosphorelay sensor kinase activity"/>
    <property type="evidence" value="ECO:0007669"/>
    <property type="project" value="InterPro"/>
</dbReference>
<dbReference type="GO" id="GO:0005524">
    <property type="term" value="F:ATP binding"/>
    <property type="evidence" value="ECO:0007669"/>
    <property type="project" value="UniProtKB-KW"/>
</dbReference>
<dbReference type="InterPro" id="IPR036890">
    <property type="entry name" value="HATPase_C_sf"/>
</dbReference>
<evidence type="ECO:0000256" key="5">
    <source>
        <dbReference type="ARBA" id="ARBA00022741"/>
    </source>
</evidence>
<dbReference type="Proteomes" id="UP000283433">
    <property type="component" value="Unassembled WGS sequence"/>
</dbReference>
<keyword evidence="10" id="KW-0472">Membrane</keyword>
<dbReference type="RefSeq" id="WP_120181253.1">
    <property type="nucleotide sequence ID" value="NZ_MBTA01000012.1"/>
</dbReference>
<dbReference type="SUPFAM" id="SSF55874">
    <property type="entry name" value="ATPase domain of HSP90 chaperone/DNA topoisomerase II/histidine kinase"/>
    <property type="match status" value="1"/>
</dbReference>